<dbReference type="InterPro" id="IPR036397">
    <property type="entry name" value="RNaseH_sf"/>
</dbReference>
<evidence type="ECO:0000259" key="1">
    <source>
        <dbReference type="Pfam" id="PF13456"/>
    </source>
</evidence>
<feature type="domain" description="RNase H type-1" evidence="1">
    <location>
        <begin position="42"/>
        <end position="163"/>
    </location>
</feature>
<dbReference type="EMBL" id="DF974686">
    <property type="protein sequence ID" value="GAU50081.1"/>
    <property type="molecule type" value="Genomic_DNA"/>
</dbReference>
<evidence type="ECO:0000313" key="3">
    <source>
        <dbReference type="Proteomes" id="UP000242715"/>
    </source>
</evidence>
<reference evidence="3" key="1">
    <citation type="journal article" date="2017" name="Front. Plant Sci.">
        <title>Climate Clever Clovers: New Paradigm to Reduce the Environmental Footprint of Ruminants by Breeding Low Methanogenic Forages Utilizing Haplotype Variation.</title>
        <authorList>
            <person name="Kaur P."/>
            <person name="Appels R."/>
            <person name="Bayer P.E."/>
            <person name="Keeble-Gagnere G."/>
            <person name="Wang J."/>
            <person name="Hirakawa H."/>
            <person name="Shirasawa K."/>
            <person name="Vercoe P."/>
            <person name="Stefanova K."/>
            <person name="Durmic Z."/>
            <person name="Nichols P."/>
            <person name="Revell C."/>
            <person name="Isobe S.N."/>
            <person name="Edwards D."/>
            <person name="Erskine W."/>
        </authorList>
    </citation>
    <scope>NUCLEOTIDE SEQUENCE [LARGE SCALE GENOMIC DNA]</scope>
    <source>
        <strain evidence="3">cv. Daliak</strain>
    </source>
</reference>
<protein>
    <recommendedName>
        <fullName evidence="1">RNase H type-1 domain-containing protein</fullName>
    </recommendedName>
</protein>
<gene>
    <name evidence="2" type="ORF">TSUD_371650</name>
</gene>
<dbReference type="Pfam" id="PF13456">
    <property type="entry name" value="RVT_3"/>
    <property type="match status" value="1"/>
</dbReference>
<dbReference type="CDD" id="cd06222">
    <property type="entry name" value="RNase_H_like"/>
    <property type="match status" value="1"/>
</dbReference>
<dbReference type="Proteomes" id="UP000242715">
    <property type="component" value="Unassembled WGS sequence"/>
</dbReference>
<keyword evidence="3" id="KW-1185">Reference proteome</keyword>
<dbReference type="PANTHER" id="PTHR47074">
    <property type="entry name" value="BNAC02G40300D PROTEIN"/>
    <property type="match status" value="1"/>
</dbReference>
<organism evidence="2 3">
    <name type="scientific">Trifolium subterraneum</name>
    <name type="common">Subterranean clover</name>
    <dbReference type="NCBI Taxonomy" id="3900"/>
    <lineage>
        <taxon>Eukaryota</taxon>
        <taxon>Viridiplantae</taxon>
        <taxon>Streptophyta</taxon>
        <taxon>Embryophyta</taxon>
        <taxon>Tracheophyta</taxon>
        <taxon>Spermatophyta</taxon>
        <taxon>Magnoliopsida</taxon>
        <taxon>eudicotyledons</taxon>
        <taxon>Gunneridae</taxon>
        <taxon>Pentapetalae</taxon>
        <taxon>rosids</taxon>
        <taxon>fabids</taxon>
        <taxon>Fabales</taxon>
        <taxon>Fabaceae</taxon>
        <taxon>Papilionoideae</taxon>
        <taxon>50 kb inversion clade</taxon>
        <taxon>NPAAA clade</taxon>
        <taxon>Hologalegina</taxon>
        <taxon>IRL clade</taxon>
        <taxon>Trifolieae</taxon>
        <taxon>Trifolium</taxon>
    </lineage>
</organism>
<dbReference type="AlphaFoldDB" id="A0A2Z6P0S8"/>
<proteinExistence type="predicted"/>
<dbReference type="GO" id="GO:0004523">
    <property type="term" value="F:RNA-DNA hybrid ribonuclease activity"/>
    <property type="evidence" value="ECO:0007669"/>
    <property type="project" value="InterPro"/>
</dbReference>
<dbReference type="InterPro" id="IPR052929">
    <property type="entry name" value="RNase_H-like_EbsB-rel"/>
</dbReference>
<dbReference type="InterPro" id="IPR044730">
    <property type="entry name" value="RNase_H-like_dom_plant"/>
</dbReference>
<name>A0A2Z6P0S8_TRISU</name>
<dbReference type="GO" id="GO:0003676">
    <property type="term" value="F:nucleic acid binding"/>
    <property type="evidence" value="ECO:0007669"/>
    <property type="project" value="InterPro"/>
</dbReference>
<dbReference type="InterPro" id="IPR012337">
    <property type="entry name" value="RNaseH-like_sf"/>
</dbReference>
<dbReference type="PANTHER" id="PTHR47074:SF48">
    <property type="entry name" value="POLYNUCLEOTIDYL TRANSFERASE, RIBONUCLEASE H-LIKE SUPERFAMILY PROTEIN"/>
    <property type="match status" value="1"/>
</dbReference>
<dbReference type="InterPro" id="IPR002156">
    <property type="entry name" value="RNaseH_domain"/>
</dbReference>
<dbReference type="Gene3D" id="3.30.420.10">
    <property type="entry name" value="Ribonuclease H-like superfamily/Ribonuclease H"/>
    <property type="match status" value="1"/>
</dbReference>
<evidence type="ECO:0000313" key="2">
    <source>
        <dbReference type="EMBL" id="GAU50081.1"/>
    </source>
</evidence>
<dbReference type="SUPFAM" id="SSF53098">
    <property type="entry name" value="Ribonuclease H-like"/>
    <property type="match status" value="1"/>
</dbReference>
<sequence>MLLYEYQHNIHENRLNPNISTPLIACHNKSWSPPSRDYLKLNVDAHLSNDGHWGLGLVFWREDGRCVGAAMKVCKGGDDVIWAETMGLQATLDLVRELQLNRVIIEMDAATVVRVVQSKVYPRGHWGQIARRCTRVFSLNEHLSINWVARSGITAAHSLAHWATLEPNKSCTANFPPVF</sequence>
<accession>A0A2Z6P0S8</accession>
<dbReference type="OrthoDB" id="1906820at2759"/>